<organism evidence="2 3">
    <name type="scientific">Adineta steineri</name>
    <dbReference type="NCBI Taxonomy" id="433720"/>
    <lineage>
        <taxon>Eukaryota</taxon>
        <taxon>Metazoa</taxon>
        <taxon>Spiralia</taxon>
        <taxon>Gnathifera</taxon>
        <taxon>Rotifera</taxon>
        <taxon>Eurotatoria</taxon>
        <taxon>Bdelloidea</taxon>
        <taxon>Adinetida</taxon>
        <taxon>Adinetidae</taxon>
        <taxon>Adineta</taxon>
    </lineage>
</organism>
<accession>A0A820QTP0</accession>
<proteinExistence type="predicted"/>
<name>A0A820QTP0_9BILA</name>
<protein>
    <submittedName>
        <fullName evidence="2">Uncharacterized protein</fullName>
    </submittedName>
</protein>
<feature type="region of interest" description="Disordered" evidence="1">
    <location>
        <begin position="30"/>
        <end position="64"/>
    </location>
</feature>
<dbReference type="Proteomes" id="UP000663868">
    <property type="component" value="Unassembled WGS sequence"/>
</dbReference>
<evidence type="ECO:0000313" key="2">
    <source>
        <dbReference type="EMBL" id="CAF4429628.1"/>
    </source>
</evidence>
<reference evidence="2" key="1">
    <citation type="submission" date="2021-02" db="EMBL/GenBank/DDBJ databases">
        <authorList>
            <person name="Nowell W R."/>
        </authorList>
    </citation>
    <scope>NUCLEOTIDE SEQUENCE</scope>
</reference>
<comment type="caution">
    <text evidence="2">The sequence shown here is derived from an EMBL/GenBank/DDBJ whole genome shotgun (WGS) entry which is preliminary data.</text>
</comment>
<dbReference type="EMBL" id="CAJOBB010028402">
    <property type="protein sequence ID" value="CAF4429628.1"/>
    <property type="molecule type" value="Genomic_DNA"/>
</dbReference>
<feature type="non-terminal residue" evidence="2">
    <location>
        <position position="64"/>
    </location>
</feature>
<evidence type="ECO:0000256" key="1">
    <source>
        <dbReference type="SAM" id="MobiDB-lite"/>
    </source>
</evidence>
<dbReference type="AlphaFoldDB" id="A0A820QTP0"/>
<evidence type="ECO:0000313" key="3">
    <source>
        <dbReference type="Proteomes" id="UP000663868"/>
    </source>
</evidence>
<gene>
    <name evidence="2" type="ORF">KXQ929_LOCUS52704</name>
</gene>
<feature type="compositionally biased region" description="Low complexity" evidence="1">
    <location>
        <begin position="32"/>
        <end position="64"/>
    </location>
</feature>
<sequence>MLTRARSIFSRIFSSDPTPSSQIRFGETFDTINDSSSNDNNSDDNNINYNLECSINNNNNDNES</sequence>